<keyword evidence="7" id="KW-1185">Reference proteome</keyword>
<reference evidence="6 7" key="2">
    <citation type="submission" date="2018-11" db="EMBL/GenBank/DDBJ databases">
        <authorList>
            <consortium name="Pathogen Informatics"/>
        </authorList>
    </citation>
    <scope>NUCLEOTIDE SEQUENCE [LARGE SCALE GENOMIC DNA]</scope>
</reference>
<evidence type="ECO:0000256" key="1">
    <source>
        <dbReference type="ARBA" id="ARBA00008646"/>
    </source>
</evidence>
<dbReference type="WBParaSite" id="GPUH_0002605001-mRNA-1">
    <property type="protein sequence ID" value="GPUH_0002605001-mRNA-1"/>
    <property type="gene ID" value="GPUH_0002605001"/>
</dbReference>
<dbReference type="Proteomes" id="UP000271098">
    <property type="component" value="Unassembled WGS sequence"/>
</dbReference>
<reference evidence="8" key="1">
    <citation type="submission" date="2016-06" db="UniProtKB">
        <authorList>
            <consortium name="WormBaseParasite"/>
        </authorList>
    </citation>
    <scope>IDENTIFICATION</scope>
</reference>
<proteinExistence type="inferred from homology"/>
<dbReference type="EC" id="1.2.4.4" evidence="4"/>
<comment type="cofactor">
    <cofactor evidence="4">
        <name>thiamine diphosphate</name>
        <dbReference type="ChEBI" id="CHEBI:58937"/>
    </cofactor>
</comment>
<evidence type="ECO:0000313" key="6">
    <source>
        <dbReference type="EMBL" id="VDN44992.1"/>
    </source>
</evidence>
<dbReference type="InterPro" id="IPR029061">
    <property type="entry name" value="THDP-binding"/>
</dbReference>
<comment type="catalytic activity">
    <reaction evidence="4">
        <text>N(6)-[(R)-lipoyl]-L-lysyl-[protein] + 3-methyl-2-oxobutanoate + H(+) = N(6)-[(R)-S(8)-2-methylpropanoyldihydrolipoyl]-L-lysyl-[protein] + CO2</text>
        <dbReference type="Rhea" id="RHEA:13457"/>
        <dbReference type="Rhea" id="RHEA-COMP:10474"/>
        <dbReference type="Rhea" id="RHEA-COMP:10497"/>
        <dbReference type="ChEBI" id="CHEBI:11851"/>
        <dbReference type="ChEBI" id="CHEBI:15378"/>
        <dbReference type="ChEBI" id="CHEBI:16526"/>
        <dbReference type="ChEBI" id="CHEBI:83099"/>
        <dbReference type="ChEBI" id="CHEBI:83142"/>
        <dbReference type="EC" id="1.2.4.4"/>
    </reaction>
</comment>
<evidence type="ECO:0000256" key="4">
    <source>
        <dbReference type="RuleBase" id="RU365014"/>
    </source>
</evidence>
<dbReference type="InterPro" id="IPR001017">
    <property type="entry name" value="DH_E1"/>
</dbReference>
<dbReference type="SUPFAM" id="SSF52518">
    <property type="entry name" value="Thiamin diphosphate-binding fold (THDP-binding)"/>
    <property type="match status" value="1"/>
</dbReference>
<dbReference type="InterPro" id="IPR050771">
    <property type="entry name" value="Alpha-ketoacid_DH_E1_comp"/>
</dbReference>
<evidence type="ECO:0000256" key="2">
    <source>
        <dbReference type="ARBA" id="ARBA00022946"/>
    </source>
</evidence>
<dbReference type="OrthoDB" id="3845at2759"/>
<evidence type="ECO:0000313" key="7">
    <source>
        <dbReference type="Proteomes" id="UP000271098"/>
    </source>
</evidence>
<dbReference type="PANTHER" id="PTHR43380:SF1">
    <property type="entry name" value="2-OXOISOVALERATE DEHYDROGENASE SUBUNIT ALPHA, MITOCHONDRIAL"/>
    <property type="match status" value="1"/>
</dbReference>
<accession>A0A183EYH9</accession>
<evidence type="ECO:0000313" key="8">
    <source>
        <dbReference type="WBParaSite" id="GPUH_0002605001-mRNA-1"/>
    </source>
</evidence>
<protein>
    <recommendedName>
        <fullName evidence="4">2-oxoisovalerate dehydrogenase subunit alpha</fullName>
        <ecNumber evidence="4">1.2.4.4</ecNumber>
    </recommendedName>
    <alternativeName>
        <fullName evidence="4">Branched-chain alpha-keto acid dehydrogenase E1 component alpha chain</fullName>
    </alternativeName>
</protein>
<keyword evidence="4" id="KW-0786">Thiamine pyrophosphate</keyword>
<comment type="function">
    <text evidence="4">The branched-chain alpha-keto dehydrogenase complex catalyzes the overall conversion of alpha-keto acids to acyl-CoA and CO(2). It contains multiple copies of three enzymatic components: branched-chain alpha-keto acid decarboxylase (E1), lipoamide acyltransferase (E2) and lipoamide dehydrogenase (E3).</text>
</comment>
<dbReference type="EMBL" id="UYRT01108101">
    <property type="protein sequence ID" value="VDN44992.1"/>
    <property type="molecule type" value="Genomic_DNA"/>
</dbReference>
<dbReference type="GO" id="GO:0009083">
    <property type="term" value="P:branched-chain amino acid catabolic process"/>
    <property type="evidence" value="ECO:0007669"/>
    <property type="project" value="TreeGrafter"/>
</dbReference>
<keyword evidence="3 4" id="KW-0560">Oxidoreductase</keyword>
<comment type="similarity">
    <text evidence="1 4">Belongs to the BCKDHA family.</text>
</comment>
<keyword evidence="2" id="KW-0809">Transit peptide</keyword>
<feature type="domain" description="Dehydrogenase E1 component" evidence="5">
    <location>
        <begin position="5"/>
        <end position="85"/>
    </location>
</feature>
<sequence>MKMYQNMVLIDQMDKILYDSQRQGRISFYMTSSGEEASHIGSAAALQDDDLVYAQYREVGVLLWRGFSLENLMHQCYGNAKDIGKDYFLLKISNSAPSKMNLLQLVESRCQCIMVQRNITMSRYLHHWPRKYLKLLDQHILLKGLGRYFAPP</sequence>
<dbReference type="PANTHER" id="PTHR43380">
    <property type="entry name" value="2-OXOISOVALERATE DEHYDROGENASE SUBUNIT ALPHA, MITOCHONDRIAL"/>
    <property type="match status" value="1"/>
</dbReference>
<name>A0A183EYH9_9BILA</name>
<dbReference type="GO" id="GO:0003863">
    <property type="term" value="F:branched-chain 2-oxo acid dehydrogenase activity"/>
    <property type="evidence" value="ECO:0007669"/>
    <property type="project" value="UniProtKB-EC"/>
</dbReference>
<evidence type="ECO:0000256" key="3">
    <source>
        <dbReference type="ARBA" id="ARBA00023002"/>
    </source>
</evidence>
<dbReference type="AlphaFoldDB" id="A0A183EYH9"/>
<organism evidence="8">
    <name type="scientific">Gongylonema pulchrum</name>
    <dbReference type="NCBI Taxonomy" id="637853"/>
    <lineage>
        <taxon>Eukaryota</taxon>
        <taxon>Metazoa</taxon>
        <taxon>Ecdysozoa</taxon>
        <taxon>Nematoda</taxon>
        <taxon>Chromadorea</taxon>
        <taxon>Rhabditida</taxon>
        <taxon>Spirurina</taxon>
        <taxon>Spiruromorpha</taxon>
        <taxon>Spiruroidea</taxon>
        <taxon>Gongylonematidae</taxon>
        <taxon>Gongylonema</taxon>
    </lineage>
</organism>
<dbReference type="Pfam" id="PF00676">
    <property type="entry name" value="E1_dh"/>
    <property type="match status" value="1"/>
</dbReference>
<gene>
    <name evidence="6" type="ORF">GPUH_LOCUS26019</name>
</gene>
<dbReference type="Gene3D" id="3.40.50.970">
    <property type="match status" value="1"/>
</dbReference>
<evidence type="ECO:0000259" key="5">
    <source>
        <dbReference type="Pfam" id="PF00676"/>
    </source>
</evidence>